<comment type="caution">
    <text evidence="4">The sequence shown here is derived from an EMBL/GenBank/DDBJ whole genome shotgun (WGS) entry which is preliminary data.</text>
</comment>
<dbReference type="Proteomes" id="UP000570003">
    <property type="component" value="Unassembled WGS sequence"/>
</dbReference>
<dbReference type="PRINTS" id="PR00040">
    <property type="entry name" value="HTHMERR"/>
</dbReference>
<sequence length="140" mass="15750">MADDQRWQMRIGEVAERTGLPLRAIRHYEDAGIAAPSARTKGGFRLYTTADVERLLLVGRMGSLGFTVDEVRDLLELTDRLDAPDDPPSGEERERLRARLAAYREAVEARCETLRLRLRGAEELAEELAAVLRRHPDPVG</sequence>
<evidence type="ECO:0000313" key="5">
    <source>
        <dbReference type="Proteomes" id="UP000570003"/>
    </source>
</evidence>
<dbReference type="Gene3D" id="1.10.1660.10">
    <property type="match status" value="1"/>
</dbReference>
<reference evidence="4 5" key="1">
    <citation type="submission" date="2020-04" db="EMBL/GenBank/DDBJ databases">
        <title>MicrobeNet Type strains.</title>
        <authorList>
            <person name="Nicholson A.C."/>
        </authorList>
    </citation>
    <scope>NUCLEOTIDE SEQUENCE [LARGE SCALE GENOMIC DNA]</scope>
    <source>
        <strain evidence="4 5">DSM 40738</strain>
    </source>
</reference>
<dbReference type="InterPro" id="IPR009061">
    <property type="entry name" value="DNA-bd_dom_put_sf"/>
</dbReference>
<keyword evidence="2" id="KW-0175">Coiled coil</keyword>
<keyword evidence="5" id="KW-1185">Reference proteome</keyword>
<dbReference type="InterPro" id="IPR047057">
    <property type="entry name" value="MerR_fam"/>
</dbReference>
<dbReference type="SMART" id="SM00422">
    <property type="entry name" value="HTH_MERR"/>
    <property type="match status" value="1"/>
</dbReference>
<organism evidence="4 5">
    <name type="scientific">Streptomyces somaliensis (strain ATCC 33201 / DSM 40738 / JCM 12659 / KCTC 9044 / NCTC 11332 / NRRL B-12077 / IP 733)</name>
    <dbReference type="NCBI Taxonomy" id="1134445"/>
    <lineage>
        <taxon>Bacteria</taxon>
        <taxon>Bacillati</taxon>
        <taxon>Actinomycetota</taxon>
        <taxon>Actinomycetes</taxon>
        <taxon>Kitasatosporales</taxon>
        <taxon>Streptomycetaceae</taxon>
        <taxon>Streptomyces</taxon>
    </lineage>
</organism>
<evidence type="ECO:0000259" key="3">
    <source>
        <dbReference type="PROSITE" id="PS50937"/>
    </source>
</evidence>
<feature type="coiled-coil region" evidence="2">
    <location>
        <begin position="104"/>
        <end position="131"/>
    </location>
</feature>
<feature type="domain" description="HTH merR-type" evidence="3">
    <location>
        <begin position="8"/>
        <end position="77"/>
    </location>
</feature>
<gene>
    <name evidence="4" type="ORF">HGA06_20750</name>
</gene>
<evidence type="ECO:0000313" key="4">
    <source>
        <dbReference type="EMBL" id="NKY16466.1"/>
    </source>
</evidence>
<name>A0AA44DHS4_STRE0</name>
<protein>
    <submittedName>
        <fullName evidence="4">MerR family transcriptional regulator</fullName>
    </submittedName>
</protein>
<dbReference type="GO" id="GO:0003677">
    <property type="term" value="F:DNA binding"/>
    <property type="evidence" value="ECO:0007669"/>
    <property type="project" value="UniProtKB-KW"/>
</dbReference>
<evidence type="ECO:0000256" key="2">
    <source>
        <dbReference type="SAM" id="Coils"/>
    </source>
</evidence>
<dbReference type="RefSeq" id="WP_168440683.1">
    <property type="nucleotide sequence ID" value="NZ_JAAXOU010000373.1"/>
</dbReference>
<keyword evidence="1" id="KW-0238">DNA-binding</keyword>
<dbReference type="PANTHER" id="PTHR30204">
    <property type="entry name" value="REDOX-CYCLING DRUG-SENSING TRANSCRIPTIONAL ACTIVATOR SOXR"/>
    <property type="match status" value="1"/>
</dbReference>
<dbReference type="InterPro" id="IPR000551">
    <property type="entry name" value="MerR-type_HTH_dom"/>
</dbReference>
<dbReference type="GO" id="GO:0003700">
    <property type="term" value="F:DNA-binding transcription factor activity"/>
    <property type="evidence" value="ECO:0007669"/>
    <property type="project" value="InterPro"/>
</dbReference>
<evidence type="ECO:0000256" key="1">
    <source>
        <dbReference type="ARBA" id="ARBA00023125"/>
    </source>
</evidence>
<dbReference type="PANTHER" id="PTHR30204:SF93">
    <property type="entry name" value="HTH MERR-TYPE DOMAIN-CONTAINING PROTEIN"/>
    <property type="match status" value="1"/>
</dbReference>
<dbReference type="AlphaFoldDB" id="A0AA44DHS4"/>
<dbReference type="SUPFAM" id="SSF46955">
    <property type="entry name" value="Putative DNA-binding domain"/>
    <property type="match status" value="1"/>
</dbReference>
<dbReference type="EMBL" id="JAAXOU010000373">
    <property type="protein sequence ID" value="NKY16466.1"/>
    <property type="molecule type" value="Genomic_DNA"/>
</dbReference>
<proteinExistence type="predicted"/>
<dbReference type="PROSITE" id="PS50937">
    <property type="entry name" value="HTH_MERR_2"/>
    <property type="match status" value="1"/>
</dbReference>
<accession>A0AA44DHS4</accession>
<dbReference type="Pfam" id="PF13411">
    <property type="entry name" value="MerR_1"/>
    <property type="match status" value="1"/>
</dbReference>